<dbReference type="GO" id="GO:0016491">
    <property type="term" value="F:oxidoreductase activity"/>
    <property type="evidence" value="ECO:0007669"/>
    <property type="project" value="TreeGrafter"/>
</dbReference>
<dbReference type="Pfam" id="PF13646">
    <property type="entry name" value="HEAT_2"/>
    <property type="match status" value="1"/>
</dbReference>
<dbReference type="PANTHER" id="PTHR12697">
    <property type="entry name" value="PBS LYASE HEAT-LIKE PROTEIN"/>
    <property type="match status" value="1"/>
</dbReference>
<dbReference type="PANTHER" id="PTHR12697:SF5">
    <property type="entry name" value="DEOXYHYPUSINE HYDROXYLASE"/>
    <property type="match status" value="1"/>
</dbReference>
<feature type="non-terminal residue" evidence="1">
    <location>
        <position position="128"/>
    </location>
</feature>
<dbReference type="Gene3D" id="1.25.10.10">
    <property type="entry name" value="Leucine-rich Repeat Variant"/>
    <property type="match status" value="1"/>
</dbReference>
<protein>
    <recommendedName>
        <fullName evidence="2">HEAT repeat domain-containing protein</fullName>
    </recommendedName>
</protein>
<organism evidence="1">
    <name type="scientific">marine sediment metagenome</name>
    <dbReference type="NCBI Taxonomy" id="412755"/>
    <lineage>
        <taxon>unclassified sequences</taxon>
        <taxon>metagenomes</taxon>
        <taxon>ecological metagenomes</taxon>
    </lineage>
</organism>
<dbReference type="EMBL" id="BARS01009428">
    <property type="protein sequence ID" value="GAF74504.1"/>
    <property type="molecule type" value="Genomic_DNA"/>
</dbReference>
<dbReference type="InterPro" id="IPR016024">
    <property type="entry name" value="ARM-type_fold"/>
</dbReference>
<comment type="caution">
    <text evidence="1">The sequence shown here is derived from an EMBL/GenBank/DDBJ whole genome shotgun (WGS) entry which is preliminary data.</text>
</comment>
<dbReference type="InterPro" id="IPR011989">
    <property type="entry name" value="ARM-like"/>
</dbReference>
<evidence type="ECO:0000313" key="1">
    <source>
        <dbReference type="EMBL" id="GAF74504.1"/>
    </source>
</evidence>
<accession>X0S0C2</accession>
<dbReference type="SUPFAM" id="SSF48371">
    <property type="entry name" value="ARM repeat"/>
    <property type="match status" value="1"/>
</dbReference>
<sequence length="128" mass="13531">MRQIDGDAEAAIPELERVLQGIDVLAKIRAISTLGNIGSDRCVQLLEAALGDASAEVRETAAKALESIGRSAHATTATLERTLDDPSDPVRLATAVALWQIAGAASLAAPVLIEMLKPNRPFKTIFDD</sequence>
<dbReference type="AlphaFoldDB" id="X0S0C2"/>
<dbReference type="SMART" id="SM00567">
    <property type="entry name" value="EZ_HEAT"/>
    <property type="match status" value="3"/>
</dbReference>
<gene>
    <name evidence="1" type="ORF">S01H1_17733</name>
</gene>
<name>X0S0C2_9ZZZZ</name>
<evidence type="ECO:0008006" key="2">
    <source>
        <dbReference type="Google" id="ProtNLM"/>
    </source>
</evidence>
<reference evidence="1" key="1">
    <citation type="journal article" date="2014" name="Front. Microbiol.">
        <title>High frequency of phylogenetically diverse reductive dehalogenase-homologous genes in deep subseafloor sedimentary metagenomes.</title>
        <authorList>
            <person name="Kawai M."/>
            <person name="Futagami T."/>
            <person name="Toyoda A."/>
            <person name="Takaki Y."/>
            <person name="Nishi S."/>
            <person name="Hori S."/>
            <person name="Arai W."/>
            <person name="Tsubouchi T."/>
            <person name="Morono Y."/>
            <person name="Uchiyama I."/>
            <person name="Ito T."/>
            <person name="Fujiyama A."/>
            <person name="Inagaki F."/>
            <person name="Takami H."/>
        </authorList>
    </citation>
    <scope>NUCLEOTIDE SEQUENCE</scope>
    <source>
        <strain evidence="1">Expedition CK06-06</strain>
    </source>
</reference>
<dbReference type="InterPro" id="IPR004155">
    <property type="entry name" value="PBS_lyase_HEAT"/>
</dbReference>
<proteinExistence type="predicted"/>